<dbReference type="SMART" id="SM00344">
    <property type="entry name" value="HTH_ASNC"/>
    <property type="match status" value="1"/>
</dbReference>
<dbReference type="STRING" id="675864.SAMN04489747_2242"/>
<dbReference type="Gene3D" id="1.10.10.10">
    <property type="entry name" value="Winged helix-like DNA-binding domain superfamily/Winged helix DNA-binding domain"/>
    <property type="match status" value="1"/>
</dbReference>
<dbReference type="Gene3D" id="3.30.70.920">
    <property type="match status" value="1"/>
</dbReference>
<keyword evidence="6" id="KW-1185">Reference proteome</keyword>
<dbReference type="PANTHER" id="PTHR30154:SF34">
    <property type="entry name" value="TRANSCRIPTIONAL REGULATOR AZLB"/>
    <property type="match status" value="1"/>
</dbReference>
<keyword evidence="2 5" id="KW-0238">DNA-binding</keyword>
<evidence type="ECO:0000256" key="1">
    <source>
        <dbReference type="ARBA" id="ARBA00023015"/>
    </source>
</evidence>
<dbReference type="InterPro" id="IPR036388">
    <property type="entry name" value="WH-like_DNA-bd_sf"/>
</dbReference>
<accession>A0A1G6ZAX9</accession>
<dbReference type="SUPFAM" id="SSF54909">
    <property type="entry name" value="Dimeric alpha+beta barrel"/>
    <property type="match status" value="1"/>
</dbReference>
<dbReference type="InterPro" id="IPR036390">
    <property type="entry name" value="WH_DNA-bd_sf"/>
</dbReference>
<feature type="domain" description="HTH asnC-type" evidence="4">
    <location>
        <begin position="14"/>
        <end position="75"/>
    </location>
</feature>
<evidence type="ECO:0000256" key="3">
    <source>
        <dbReference type="ARBA" id="ARBA00023163"/>
    </source>
</evidence>
<dbReference type="InterPro" id="IPR019887">
    <property type="entry name" value="Tscrpt_reg_AsnC/Lrp_C"/>
</dbReference>
<keyword evidence="1" id="KW-0805">Transcription regulation</keyword>
<dbReference type="RefSeq" id="WP_231946270.1">
    <property type="nucleotide sequence ID" value="NZ_LT629688.1"/>
</dbReference>
<evidence type="ECO:0000313" key="5">
    <source>
        <dbReference type="EMBL" id="SDD99904.1"/>
    </source>
</evidence>
<dbReference type="InterPro" id="IPR000485">
    <property type="entry name" value="AsnC-type_HTH_dom"/>
</dbReference>
<organism evidence="5 6">
    <name type="scientific">Auraticoccus monumenti</name>
    <dbReference type="NCBI Taxonomy" id="675864"/>
    <lineage>
        <taxon>Bacteria</taxon>
        <taxon>Bacillati</taxon>
        <taxon>Actinomycetota</taxon>
        <taxon>Actinomycetes</taxon>
        <taxon>Propionibacteriales</taxon>
        <taxon>Propionibacteriaceae</taxon>
        <taxon>Auraticoccus</taxon>
    </lineage>
</organism>
<dbReference type="InterPro" id="IPR019888">
    <property type="entry name" value="Tscrpt_reg_AsnC-like"/>
</dbReference>
<dbReference type="Pfam" id="PF01037">
    <property type="entry name" value="AsnC_trans_reg"/>
    <property type="match status" value="1"/>
</dbReference>
<gene>
    <name evidence="5" type="ORF">SAMN04489747_2242</name>
</gene>
<evidence type="ECO:0000313" key="6">
    <source>
        <dbReference type="Proteomes" id="UP000198546"/>
    </source>
</evidence>
<keyword evidence="3" id="KW-0804">Transcription</keyword>
<protein>
    <submittedName>
        <fullName evidence="5">DNA-binding transcriptional regulator, Lrp family</fullName>
    </submittedName>
</protein>
<reference evidence="5 6" key="1">
    <citation type="submission" date="2016-10" db="EMBL/GenBank/DDBJ databases">
        <authorList>
            <person name="de Groot N.N."/>
        </authorList>
    </citation>
    <scope>NUCLEOTIDE SEQUENCE [LARGE SCALE GENOMIC DNA]</scope>
    <source>
        <strain evidence="5 6">MON 2.2</strain>
    </source>
</reference>
<dbReference type="PANTHER" id="PTHR30154">
    <property type="entry name" value="LEUCINE-RESPONSIVE REGULATORY PROTEIN"/>
    <property type="match status" value="1"/>
</dbReference>
<evidence type="ECO:0000259" key="4">
    <source>
        <dbReference type="PROSITE" id="PS50956"/>
    </source>
</evidence>
<dbReference type="InterPro" id="IPR011008">
    <property type="entry name" value="Dimeric_a/b-barrel"/>
</dbReference>
<proteinExistence type="predicted"/>
<dbReference type="GO" id="GO:0043565">
    <property type="term" value="F:sequence-specific DNA binding"/>
    <property type="evidence" value="ECO:0007669"/>
    <property type="project" value="InterPro"/>
</dbReference>
<dbReference type="Proteomes" id="UP000198546">
    <property type="component" value="Chromosome i"/>
</dbReference>
<dbReference type="PROSITE" id="PS50956">
    <property type="entry name" value="HTH_ASNC_2"/>
    <property type="match status" value="1"/>
</dbReference>
<dbReference type="EMBL" id="LT629688">
    <property type="protein sequence ID" value="SDD99904.1"/>
    <property type="molecule type" value="Genomic_DNA"/>
</dbReference>
<evidence type="ECO:0000256" key="2">
    <source>
        <dbReference type="ARBA" id="ARBA00023125"/>
    </source>
</evidence>
<dbReference type="Pfam" id="PF13412">
    <property type="entry name" value="HTH_24"/>
    <property type="match status" value="1"/>
</dbReference>
<dbReference type="AlphaFoldDB" id="A0A1G6ZAX9"/>
<dbReference type="SUPFAM" id="SSF46785">
    <property type="entry name" value="Winged helix' DNA-binding domain"/>
    <property type="match status" value="1"/>
</dbReference>
<dbReference type="PRINTS" id="PR00033">
    <property type="entry name" value="HTHASNC"/>
</dbReference>
<dbReference type="GO" id="GO:0005829">
    <property type="term" value="C:cytosol"/>
    <property type="evidence" value="ECO:0007669"/>
    <property type="project" value="TreeGrafter"/>
</dbReference>
<sequence length="168" mass="18690">MTTRRRSPAEHTVLDDLDRRLLALFARHPRLGVLEASRQLKVARGTVQARLDRLTSRGVISGWGPEVDPQALGFSVTAFISLEIDQALRDRITEHLARIPQVLECWTVTGNGDLWCRVVARSNADLQDVINVLVADPGIRRTSTVIGLSSEIALRTQPLVQHTGRERS</sequence>
<dbReference type="GO" id="GO:0043200">
    <property type="term" value="P:response to amino acid"/>
    <property type="evidence" value="ECO:0007669"/>
    <property type="project" value="TreeGrafter"/>
</dbReference>
<name>A0A1G6ZAX9_9ACTN</name>